<dbReference type="InterPro" id="IPR001915">
    <property type="entry name" value="Peptidase_M48"/>
</dbReference>
<protein>
    <submittedName>
        <fullName evidence="10">M48 family metallopeptidase</fullName>
    </submittedName>
</protein>
<dbReference type="AlphaFoldDB" id="A0A3P2A8L2"/>
<gene>
    <name evidence="10" type="ORF">EII21_02765</name>
</gene>
<keyword evidence="8" id="KW-0812">Transmembrane</keyword>
<feature type="domain" description="Peptidase M48" evidence="9">
    <location>
        <begin position="81"/>
        <end position="254"/>
    </location>
</feature>
<feature type="region of interest" description="Disordered" evidence="7">
    <location>
        <begin position="258"/>
        <end position="281"/>
    </location>
</feature>
<dbReference type="GO" id="GO:0004222">
    <property type="term" value="F:metalloendopeptidase activity"/>
    <property type="evidence" value="ECO:0007669"/>
    <property type="project" value="InterPro"/>
</dbReference>
<dbReference type="STRING" id="1121352.GCA_000620925_00139"/>
<evidence type="ECO:0000259" key="9">
    <source>
        <dbReference type="Pfam" id="PF01435"/>
    </source>
</evidence>
<evidence type="ECO:0000256" key="3">
    <source>
        <dbReference type="ARBA" id="ARBA00022801"/>
    </source>
</evidence>
<dbReference type="GO" id="GO:0051603">
    <property type="term" value="P:proteolysis involved in protein catabolic process"/>
    <property type="evidence" value="ECO:0007669"/>
    <property type="project" value="TreeGrafter"/>
</dbReference>
<reference evidence="10 11" key="1">
    <citation type="submission" date="2018-11" db="EMBL/GenBank/DDBJ databases">
        <title>Genomes From Bacteria Associated with the Canine Oral Cavity: a Test Case for Automated Genome-Based Taxonomic Assignment.</title>
        <authorList>
            <person name="Coil D.A."/>
            <person name="Jospin G."/>
            <person name="Darling A.E."/>
            <person name="Wallis C."/>
            <person name="Davis I.J."/>
            <person name="Harris S."/>
            <person name="Eisen J.A."/>
            <person name="Holcombe L.J."/>
            <person name="O'Flynn C."/>
        </authorList>
    </citation>
    <scope>NUCLEOTIDE SEQUENCE [LARGE SCALE GENOMIC DNA]</scope>
    <source>
        <strain evidence="10 11">COT-280</strain>
    </source>
</reference>
<comment type="caution">
    <text evidence="10">The sequence shown here is derived from an EMBL/GenBank/DDBJ whole genome shotgun (WGS) entry which is preliminary data.</text>
</comment>
<dbReference type="OrthoDB" id="15218at2"/>
<dbReference type="RefSeq" id="WP_124794117.1">
    <property type="nucleotide sequence ID" value="NZ_RQYC01000002.1"/>
</dbReference>
<organism evidence="10 11">
    <name type="scientific">Conchiformibius steedae</name>
    <dbReference type="NCBI Taxonomy" id="153493"/>
    <lineage>
        <taxon>Bacteria</taxon>
        <taxon>Pseudomonadati</taxon>
        <taxon>Pseudomonadota</taxon>
        <taxon>Betaproteobacteria</taxon>
        <taxon>Neisseriales</taxon>
        <taxon>Neisseriaceae</taxon>
        <taxon>Conchiformibius</taxon>
    </lineage>
</organism>
<dbReference type="InterPro" id="IPR051156">
    <property type="entry name" value="Mito/Outer_Membr_Metalloprot"/>
</dbReference>
<keyword evidence="4 6" id="KW-0862">Zinc</keyword>
<keyword evidence="5 6" id="KW-0482">Metalloprotease</keyword>
<sequence length="281" mass="31115">MHTPMQDPKFDESRNPNIPAAGYRFIELRQMAVYLLISAVGVWLLVEALIRVAPVLVSLERERQWFGFVGEIIADEHTRPDKGLQDLADDLAQRMQLPAGSVRVYRSDKNTVNAFATFGGHIVMYQGLLDKLPDEESVAAVLAHEIAHVKHRDALRGASRSLLFTLIVSAATGGQGNADLLIGLESLRYSRNLEEAADAAAVQAVQSRYGNVGGAVRLFHVFEQAEHEHGHSHTPQWAQSHPDTAERIRHVRAIAAQQQFPEAPSHRPNPWRNAKSSSHAP</sequence>
<evidence type="ECO:0000313" key="11">
    <source>
        <dbReference type="Proteomes" id="UP000269923"/>
    </source>
</evidence>
<evidence type="ECO:0000313" key="10">
    <source>
        <dbReference type="EMBL" id="RRD91325.1"/>
    </source>
</evidence>
<accession>A0A3P2A8L2</accession>
<proteinExistence type="inferred from homology"/>
<keyword evidence="3 6" id="KW-0378">Hydrolase</keyword>
<dbReference type="Pfam" id="PF01435">
    <property type="entry name" value="Peptidase_M48"/>
    <property type="match status" value="1"/>
</dbReference>
<evidence type="ECO:0000256" key="2">
    <source>
        <dbReference type="ARBA" id="ARBA00022723"/>
    </source>
</evidence>
<name>A0A3P2A8L2_9NEIS</name>
<keyword evidence="1 6" id="KW-0645">Protease</keyword>
<comment type="cofactor">
    <cofactor evidence="6">
        <name>Zn(2+)</name>
        <dbReference type="ChEBI" id="CHEBI:29105"/>
    </cofactor>
    <text evidence="6">Binds 1 zinc ion per subunit.</text>
</comment>
<dbReference type="PANTHER" id="PTHR22726">
    <property type="entry name" value="METALLOENDOPEPTIDASE OMA1"/>
    <property type="match status" value="1"/>
</dbReference>
<evidence type="ECO:0000256" key="1">
    <source>
        <dbReference type="ARBA" id="ARBA00022670"/>
    </source>
</evidence>
<keyword evidence="8" id="KW-0472">Membrane</keyword>
<evidence type="ECO:0000256" key="8">
    <source>
        <dbReference type="SAM" id="Phobius"/>
    </source>
</evidence>
<keyword evidence="8" id="KW-1133">Transmembrane helix</keyword>
<dbReference type="Gene3D" id="3.30.2010.10">
    <property type="entry name" value="Metalloproteases ('zincins'), catalytic domain"/>
    <property type="match status" value="1"/>
</dbReference>
<keyword evidence="11" id="KW-1185">Reference proteome</keyword>
<feature type="transmembrane region" description="Helical" evidence="8">
    <location>
        <begin position="31"/>
        <end position="53"/>
    </location>
</feature>
<dbReference type="GO" id="GO:0046872">
    <property type="term" value="F:metal ion binding"/>
    <property type="evidence" value="ECO:0007669"/>
    <property type="project" value="UniProtKB-KW"/>
</dbReference>
<evidence type="ECO:0000256" key="4">
    <source>
        <dbReference type="ARBA" id="ARBA00022833"/>
    </source>
</evidence>
<evidence type="ECO:0000256" key="7">
    <source>
        <dbReference type="SAM" id="MobiDB-lite"/>
    </source>
</evidence>
<keyword evidence="2" id="KW-0479">Metal-binding</keyword>
<dbReference type="PANTHER" id="PTHR22726:SF1">
    <property type="entry name" value="METALLOENDOPEPTIDASE OMA1, MITOCHONDRIAL"/>
    <property type="match status" value="1"/>
</dbReference>
<dbReference type="CDD" id="cd07332">
    <property type="entry name" value="M48C_Oma1_like"/>
    <property type="match status" value="1"/>
</dbReference>
<dbReference type="EMBL" id="RQYC01000002">
    <property type="protein sequence ID" value="RRD91325.1"/>
    <property type="molecule type" value="Genomic_DNA"/>
</dbReference>
<evidence type="ECO:0000256" key="6">
    <source>
        <dbReference type="RuleBase" id="RU003983"/>
    </source>
</evidence>
<comment type="similarity">
    <text evidence="6">Belongs to the peptidase M48 family.</text>
</comment>
<dbReference type="Proteomes" id="UP000269923">
    <property type="component" value="Unassembled WGS sequence"/>
</dbReference>
<evidence type="ECO:0000256" key="5">
    <source>
        <dbReference type="ARBA" id="ARBA00023049"/>
    </source>
</evidence>
<dbReference type="GO" id="GO:0016020">
    <property type="term" value="C:membrane"/>
    <property type="evidence" value="ECO:0007669"/>
    <property type="project" value="TreeGrafter"/>
</dbReference>